<evidence type="ECO:0008006" key="9">
    <source>
        <dbReference type="Google" id="ProtNLM"/>
    </source>
</evidence>
<feature type="transmembrane region" description="Helical" evidence="6">
    <location>
        <begin position="406"/>
        <end position="430"/>
    </location>
</feature>
<evidence type="ECO:0000256" key="4">
    <source>
        <dbReference type="ARBA" id="ARBA00023136"/>
    </source>
</evidence>
<dbReference type="InterPro" id="IPR001046">
    <property type="entry name" value="NRAMP_fam"/>
</dbReference>
<organism evidence="7 8">
    <name type="scientific">Adhaeribacter aerolatus</name>
    <dbReference type="NCBI Taxonomy" id="670289"/>
    <lineage>
        <taxon>Bacteria</taxon>
        <taxon>Pseudomonadati</taxon>
        <taxon>Bacteroidota</taxon>
        <taxon>Cytophagia</taxon>
        <taxon>Cytophagales</taxon>
        <taxon>Hymenobacteraceae</taxon>
        <taxon>Adhaeribacter</taxon>
    </lineage>
</organism>
<dbReference type="GO" id="GO:0034755">
    <property type="term" value="P:iron ion transmembrane transport"/>
    <property type="evidence" value="ECO:0007669"/>
    <property type="project" value="TreeGrafter"/>
</dbReference>
<feature type="transmembrane region" description="Helical" evidence="6">
    <location>
        <begin position="122"/>
        <end position="147"/>
    </location>
</feature>
<evidence type="ECO:0000256" key="3">
    <source>
        <dbReference type="ARBA" id="ARBA00022989"/>
    </source>
</evidence>
<dbReference type="EMBL" id="BJYS01000010">
    <property type="protein sequence ID" value="GEO04047.1"/>
    <property type="molecule type" value="Genomic_DNA"/>
</dbReference>
<protein>
    <recommendedName>
        <fullName evidence="9">Iron transporter</fullName>
    </recommendedName>
</protein>
<comment type="caution">
    <text evidence="7">The sequence shown here is derived from an EMBL/GenBank/DDBJ whole genome shotgun (WGS) entry which is preliminary data.</text>
</comment>
<feature type="transmembrane region" description="Helical" evidence="6">
    <location>
        <begin position="280"/>
        <end position="305"/>
    </location>
</feature>
<sequence length="468" mass="52079">MPLQTLNPEVITPEKPSGTPDPYVITNDRIQDPPETLSGIFSHLGPGFVLSAAIVGSGELIATTALGARAGFVTFWIIILSCLVKVTLQLEWGKHAIHSGETTMAALNKLPGGKLGKVNWSIWLWLFIQLFKFLQMGGIVGGVAIILNMVAPALSIPVWAVAITLLTALLVFKGYYKLIEKFSLVMMVFFTVMTLASVYFLQFTEFQISWADLQQGLTFTLPPDMVMVAIAAFGITGVGGDEIMYYHYWCIEKGYAAYTGPKQATQEWEKRARGWIKVMYYDAFLAMVVYTIVTAAFYVLGAAVLHRQHLVPEGYDVIKTLSTMYTNTLGPWAEVIFMIGAFMALYSTFFTAAASFTRTFTDAFGQLGWLRFHHYPTRMRAIAILAWVFPLAWCALFIFIKLPVGMILIGGFMTSILLLLVVVAAIHFRYRRLPAQLKPSRFYDLAFWVSAGAIVTLGLYGIIQVIKI</sequence>
<keyword evidence="2 6" id="KW-0812">Transmembrane</keyword>
<reference evidence="7 8" key="1">
    <citation type="submission" date="2019-07" db="EMBL/GenBank/DDBJ databases">
        <title>Whole genome shotgun sequence of Adhaeribacter aerolatus NBRC 106133.</title>
        <authorList>
            <person name="Hosoyama A."/>
            <person name="Uohara A."/>
            <person name="Ohji S."/>
            <person name="Ichikawa N."/>
        </authorList>
    </citation>
    <scope>NUCLEOTIDE SEQUENCE [LARGE SCALE GENOMIC DNA]</scope>
    <source>
        <strain evidence="7 8">NBRC 106133</strain>
    </source>
</reference>
<dbReference type="GO" id="GO:0005886">
    <property type="term" value="C:plasma membrane"/>
    <property type="evidence" value="ECO:0007669"/>
    <property type="project" value="TreeGrafter"/>
</dbReference>
<evidence type="ECO:0000256" key="1">
    <source>
        <dbReference type="ARBA" id="ARBA00004141"/>
    </source>
</evidence>
<accession>A0A512AX16</accession>
<keyword evidence="3 6" id="KW-1133">Transmembrane helix</keyword>
<dbReference type="Proteomes" id="UP000321532">
    <property type="component" value="Unassembled WGS sequence"/>
</dbReference>
<keyword evidence="4 6" id="KW-0472">Membrane</keyword>
<evidence type="ECO:0000313" key="8">
    <source>
        <dbReference type="Proteomes" id="UP000321532"/>
    </source>
</evidence>
<feature type="transmembrane region" description="Helical" evidence="6">
    <location>
        <begin position="335"/>
        <end position="360"/>
    </location>
</feature>
<dbReference type="RefSeq" id="WP_170252554.1">
    <property type="nucleotide sequence ID" value="NZ_BJYS01000010.1"/>
</dbReference>
<keyword evidence="8" id="KW-1185">Reference proteome</keyword>
<evidence type="ECO:0000256" key="2">
    <source>
        <dbReference type="ARBA" id="ARBA00022692"/>
    </source>
</evidence>
<feature type="region of interest" description="Disordered" evidence="5">
    <location>
        <begin position="1"/>
        <end position="22"/>
    </location>
</feature>
<feature type="transmembrane region" description="Helical" evidence="6">
    <location>
        <begin position="221"/>
        <end position="239"/>
    </location>
</feature>
<feature type="transmembrane region" description="Helical" evidence="6">
    <location>
        <begin position="153"/>
        <end position="172"/>
    </location>
</feature>
<dbReference type="AlphaFoldDB" id="A0A512AX16"/>
<evidence type="ECO:0000256" key="5">
    <source>
        <dbReference type="SAM" id="MobiDB-lite"/>
    </source>
</evidence>
<evidence type="ECO:0000313" key="7">
    <source>
        <dbReference type="EMBL" id="GEO04047.1"/>
    </source>
</evidence>
<feature type="transmembrane region" description="Helical" evidence="6">
    <location>
        <begin position="60"/>
        <end position="84"/>
    </location>
</feature>
<feature type="transmembrane region" description="Helical" evidence="6">
    <location>
        <begin position="381"/>
        <end position="400"/>
    </location>
</feature>
<evidence type="ECO:0000256" key="6">
    <source>
        <dbReference type="SAM" id="Phobius"/>
    </source>
</evidence>
<dbReference type="PANTHER" id="PTHR11706:SF3">
    <property type="entry name" value="METAL ION TRANSPORT PROTEIN"/>
    <property type="match status" value="1"/>
</dbReference>
<dbReference type="NCBIfam" id="NF037982">
    <property type="entry name" value="Nramp_1"/>
    <property type="match status" value="1"/>
</dbReference>
<comment type="subcellular location">
    <subcellularLocation>
        <location evidence="1">Membrane</location>
        <topology evidence="1">Multi-pass membrane protein</topology>
    </subcellularLocation>
</comment>
<feature type="transmembrane region" description="Helical" evidence="6">
    <location>
        <begin position="442"/>
        <end position="463"/>
    </location>
</feature>
<proteinExistence type="predicted"/>
<dbReference type="PANTHER" id="PTHR11706">
    <property type="entry name" value="SOLUTE CARRIER PROTEIN FAMILY 11 MEMBER"/>
    <property type="match status" value="1"/>
</dbReference>
<name>A0A512AX16_9BACT</name>
<dbReference type="GO" id="GO:0005384">
    <property type="term" value="F:manganese ion transmembrane transporter activity"/>
    <property type="evidence" value="ECO:0007669"/>
    <property type="project" value="TreeGrafter"/>
</dbReference>
<gene>
    <name evidence="7" type="ORF">AAE02nite_17110</name>
</gene>
<dbReference type="GO" id="GO:0015086">
    <property type="term" value="F:cadmium ion transmembrane transporter activity"/>
    <property type="evidence" value="ECO:0007669"/>
    <property type="project" value="TreeGrafter"/>
</dbReference>
<dbReference type="Pfam" id="PF01566">
    <property type="entry name" value="Nramp"/>
    <property type="match status" value="1"/>
</dbReference>
<feature type="transmembrane region" description="Helical" evidence="6">
    <location>
        <begin position="184"/>
        <end position="201"/>
    </location>
</feature>